<sequence length="57" mass="6522">MKRKNNKSQNEALEKNYQAGEENQSAALEGLAVVHEQVSDVYNEGTIDQEKDRERND</sequence>
<protein>
    <recommendedName>
        <fullName evidence="4">DUF4025 domain-containing protein</fullName>
    </recommendedName>
</protein>
<reference evidence="3" key="1">
    <citation type="submission" date="2016-10" db="EMBL/GenBank/DDBJ databases">
        <authorList>
            <person name="Varghese N."/>
            <person name="Submissions S."/>
        </authorList>
    </citation>
    <scope>NUCLEOTIDE SEQUENCE [LARGE SCALE GENOMIC DNA]</scope>
    <source>
        <strain evidence="3">S9</strain>
    </source>
</reference>
<evidence type="ECO:0000313" key="2">
    <source>
        <dbReference type="EMBL" id="SER39629.1"/>
    </source>
</evidence>
<feature type="region of interest" description="Disordered" evidence="1">
    <location>
        <begin position="1"/>
        <end position="21"/>
    </location>
</feature>
<dbReference type="EMBL" id="FOGT01000001">
    <property type="protein sequence ID" value="SER39629.1"/>
    <property type="molecule type" value="Genomic_DNA"/>
</dbReference>
<accession>A0A1H9NVL3</accession>
<proteinExistence type="predicted"/>
<dbReference type="STRING" id="1601833.SAMN05518684_1013"/>
<dbReference type="AlphaFoldDB" id="A0A1H9NVL3"/>
<gene>
    <name evidence="2" type="ORF">SAMN05518684_1013</name>
</gene>
<organism evidence="2 3">
    <name type="scientific">Salipaludibacillus aurantiacus</name>
    <dbReference type="NCBI Taxonomy" id="1601833"/>
    <lineage>
        <taxon>Bacteria</taxon>
        <taxon>Bacillati</taxon>
        <taxon>Bacillota</taxon>
        <taxon>Bacilli</taxon>
        <taxon>Bacillales</taxon>
        <taxon>Bacillaceae</taxon>
    </lineage>
</organism>
<dbReference type="Proteomes" id="UP000198571">
    <property type="component" value="Unassembled WGS sequence"/>
</dbReference>
<dbReference type="InterPro" id="IPR025100">
    <property type="entry name" value="DUF4025"/>
</dbReference>
<keyword evidence="3" id="KW-1185">Reference proteome</keyword>
<dbReference type="Pfam" id="PF13217">
    <property type="entry name" value="DUF4025"/>
    <property type="match status" value="1"/>
</dbReference>
<dbReference type="RefSeq" id="WP_093046968.1">
    <property type="nucleotide sequence ID" value="NZ_FOGT01000001.1"/>
</dbReference>
<evidence type="ECO:0000256" key="1">
    <source>
        <dbReference type="SAM" id="MobiDB-lite"/>
    </source>
</evidence>
<evidence type="ECO:0000313" key="3">
    <source>
        <dbReference type="Proteomes" id="UP000198571"/>
    </source>
</evidence>
<evidence type="ECO:0008006" key="4">
    <source>
        <dbReference type="Google" id="ProtNLM"/>
    </source>
</evidence>
<name>A0A1H9NVL3_9BACI</name>